<keyword evidence="10 11" id="KW-0012">Acyltransferase</keyword>
<evidence type="ECO:0000256" key="4">
    <source>
        <dbReference type="ARBA" id="ARBA00022679"/>
    </source>
</evidence>
<dbReference type="InterPro" id="IPR007130">
    <property type="entry name" value="DAGAT"/>
</dbReference>
<evidence type="ECO:0000256" key="7">
    <source>
        <dbReference type="ARBA" id="ARBA00022989"/>
    </source>
</evidence>
<sequence length="132" mass="14141">PCPLPQLIRTVPLQPGRNYIFGFHPHGVLAAGAFGNFCTEATGFAQLFPGLSPHLLTLPCWFRIPFFREYLMAGGLVSSEAASLEQLLGGQRGSVAVIALGGPPEALDARPGALKLQLLRRTGFIRIALKFG</sequence>
<feature type="non-terminal residue" evidence="11">
    <location>
        <position position="1"/>
    </location>
</feature>
<keyword evidence="7" id="KW-1133">Transmembrane helix</keyword>
<feature type="non-terminal residue" evidence="11">
    <location>
        <position position="132"/>
    </location>
</feature>
<keyword evidence="6" id="KW-0256">Endoplasmic reticulum</keyword>
<evidence type="ECO:0000256" key="8">
    <source>
        <dbReference type="ARBA" id="ARBA00023098"/>
    </source>
</evidence>
<comment type="similarity">
    <text evidence="2">Belongs to the diacylglycerol acyltransferase family.</text>
</comment>
<evidence type="ECO:0000256" key="5">
    <source>
        <dbReference type="ARBA" id="ARBA00022692"/>
    </source>
</evidence>
<dbReference type="GO" id="GO:0005789">
    <property type="term" value="C:endoplasmic reticulum membrane"/>
    <property type="evidence" value="ECO:0007669"/>
    <property type="project" value="UniProtKB-SubCell"/>
</dbReference>
<reference evidence="11 12" key="1">
    <citation type="submission" date="2019-09" db="EMBL/GenBank/DDBJ databases">
        <title>Bird 10,000 Genomes (B10K) Project - Family phase.</title>
        <authorList>
            <person name="Zhang G."/>
        </authorList>
    </citation>
    <scope>NUCLEOTIDE SEQUENCE [LARGE SCALE GENOMIC DNA]</scope>
    <source>
        <strain evidence="11">OUT-0056</strain>
        <tissue evidence="11">Blood</tissue>
    </source>
</reference>
<dbReference type="Proteomes" id="UP000524451">
    <property type="component" value="Unassembled WGS sequence"/>
</dbReference>
<evidence type="ECO:0000313" key="11">
    <source>
        <dbReference type="EMBL" id="NXU98370.1"/>
    </source>
</evidence>
<dbReference type="EMBL" id="VZUI01027367">
    <property type="protein sequence ID" value="NXU98370.1"/>
    <property type="molecule type" value="Genomic_DNA"/>
</dbReference>
<keyword evidence="3" id="KW-0444">Lipid biosynthesis</keyword>
<evidence type="ECO:0000256" key="10">
    <source>
        <dbReference type="ARBA" id="ARBA00023315"/>
    </source>
</evidence>
<protein>
    <submittedName>
        <fullName evidence="11">MOGT2 acyltransferase</fullName>
    </submittedName>
</protein>
<keyword evidence="9" id="KW-0472">Membrane</keyword>
<name>A0A7L3Q983_9SYLV</name>
<evidence type="ECO:0000256" key="3">
    <source>
        <dbReference type="ARBA" id="ARBA00022516"/>
    </source>
</evidence>
<dbReference type="AlphaFoldDB" id="A0A7L3Q983"/>
<evidence type="ECO:0000256" key="1">
    <source>
        <dbReference type="ARBA" id="ARBA00004477"/>
    </source>
</evidence>
<keyword evidence="8" id="KW-0443">Lipid metabolism</keyword>
<evidence type="ECO:0000256" key="2">
    <source>
        <dbReference type="ARBA" id="ARBA00005420"/>
    </source>
</evidence>
<dbReference type="GO" id="GO:0019432">
    <property type="term" value="P:triglyceride biosynthetic process"/>
    <property type="evidence" value="ECO:0007669"/>
    <property type="project" value="TreeGrafter"/>
</dbReference>
<dbReference type="PANTHER" id="PTHR12317:SF78">
    <property type="entry name" value="ACYLTRANSFERASE"/>
    <property type="match status" value="1"/>
</dbReference>
<dbReference type="Pfam" id="PF03982">
    <property type="entry name" value="DAGAT"/>
    <property type="match status" value="1"/>
</dbReference>
<dbReference type="PANTHER" id="PTHR12317">
    <property type="entry name" value="DIACYLGLYCEROL O-ACYLTRANSFERASE"/>
    <property type="match status" value="1"/>
</dbReference>
<comment type="subcellular location">
    <subcellularLocation>
        <location evidence="1">Endoplasmic reticulum membrane</location>
        <topology evidence="1">Multi-pass membrane protein</topology>
    </subcellularLocation>
</comment>
<accession>A0A7L3Q983</accession>
<keyword evidence="12" id="KW-1185">Reference proteome</keyword>
<gene>
    <name evidence="11" type="primary">Mogat2_0</name>
    <name evidence="11" type="ORF">CETCET_R01409</name>
</gene>
<proteinExistence type="inferred from homology"/>
<organism evidence="11 12">
    <name type="scientific">Cettia cetti</name>
    <dbReference type="NCBI Taxonomy" id="68486"/>
    <lineage>
        <taxon>Eukaryota</taxon>
        <taxon>Metazoa</taxon>
        <taxon>Chordata</taxon>
        <taxon>Craniata</taxon>
        <taxon>Vertebrata</taxon>
        <taxon>Euteleostomi</taxon>
        <taxon>Archelosauria</taxon>
        <taxon>Archosauria</taxon>
        <taxon>Dinosauria</taxon>
        <taxon>Saurischia</taxon>
        <taxon>Theropoda</taxon>
        <taxon>Coelurosauria</taxon>
        <taxon>Aves</taxon>
        <taxon>Neognathae</taxon>
        <taxon>Neoaves</taxon>
        <taxon>Telluraves</taxon>
        <taxon>Australaves</taxon>
        <taxon>Passeriformes</taxon>
        <taxon>Sylvioidea</taxon>
        <taxon>Sylviidae</taxon>
        <taxon>Acrocephalinae</taxon>
        <taxon>Cettia</taxon>
    </lineage>
</organism>
<keyword evidence="5" id="KW-0812">Transmembrane</keyword>
<dbReference type="GO" id="GO:0004144">
    <property type="term" value="F:diacylglycerol O-acyltransferase activity"/>
    <property type="evidence" value="ECO:0007669"/>
    <property type="project" value="TreeGrafter"/>
</dbReference>
<evidence type="ECO:0000256" key="9">
    <source>
        <dbReference type="ARBA" id="ARBA00023136"/>
    </source>
</evidence>
<comment type="caution">
    <text evidence="11">The sequence shown here is derived from an EMBL/GenBank/DDBJ whole genome shotgun (WGS) entry which is preliminary data.</text>
</comment>
<evidence type="ECO:0000313" key="12">
    <source>
        <dbReference type="Proteomes" id="UP000524451"/>
    </source>
</evidence>
<evidence type="ECO:0000256" key="6">
    <source>
        <dbReference type="ARBA" id="ARBA00022824"/>
    </source>
</evidence>
<keyword evidence="4 11" id="KW-0808">Transferase</keyword>